<feature type="transmembrane region" description="Helical" evidence="1">
    <location>
        <begin position="361"/>
        <end position="378"/>
    </location>
</feature>
<dbReference type="Proteomes" id="UP000034004">
    <property type="component" value="Unassembled WGS sequence"/>
</dbReference>
<dbReference type="STRING" id="1618484.UR56_C0008G0003"/>
<feature type="transmembrane region" description="Helical" evidence="1">
    <location>
        <begin position="412"/>
        <end position="429"/>
    </location>
</feature>
<protein>
    <submittedName>
        <fullName evidence="2">Uncharacterized protein</fullName>
    </submittedName>
</protein>
<evidence type="ECO:0000313" key="2">
    <source>
        <dbReference type="EMBL" id="KKP61699.1"/>
    </source>
</evidence>
<feature type="transmembrane region" description="Helical" evidence="1">
    <location>
        <begin position="441"/>
        <end position="461"/>
    </location>
</feature>
<comment type="caution">
    <text evidence="2">The sequence shown here is derived from an EMBL/GenBank/DDBJ whole genome shotgun (WGS) entry which is preliminary data.</text>
</comment>
<keyword evidence="1" id="KW-0472">Membrane</keyword>
<keyword evidence="1" id="KW-0812">Transmembrane</keyword>
<accession>A0A0G0AXC2</accession>
<sequence>MFQFLKPAFNIFKKVLLVVIVYFAVISLFSHFIGKDKIALNTSKTNPILENRAEIYKVINDKELNKTTQGKLTIFMYKGMMCSMMGEACTNNPADADKNYGKSFLGFVSNLIVLPFANPPASGIAWTYSGLANAGFVPKTLAAEGIGMGSIQPFAKIWKIFRDVTYLLLVVVLIAIGFMVMFRTKINPQTVISVENSLPKIIIALILITFSFAIAGFMIDLMYMLIAIIISVLSPVYNFSGTFWANGATGPKDAYALQQYYLTADPGAVYKGTGGLNDTMWKGILFDLPNSILGLIPGLGLGIKLAITSLTMYFGASFIRTFVLNITSVFGLSNMVGSLVAQGQPAGVGGSLAFNEFLNGLSKLPNIWITLLIAIIIFKGLIPMILGILIWFSLVFIFFKIIFLLISSYIKILLSIILSPIYLLFEAVPGQSAFANWIKNLVGELIVFPLVVGIFVLGTIISDSASSGNLTQFPFFVGIDSKSFGLIIGMAILFMTPDLVKAVRAVFIPKPGLLDQAGPGVFFGGVGAATGGFMGAAGQFGSFSLALGALGPSGVFAGLGKKFGLHRWLSPHIDPHQPAGNVIKPGGGG</sequence>
<keyword evidence="1" id="KW-1133">Transmembrane helix</keyword>
<feature type="transmembrane region" description="Helical" evidence="1">
    <location>
        <begin position="201"/>
        <end position="219"/>
    </location>
</feature>
<proteinExistence type="predicted"/>
<feature type="transmembrane region" description="Helical" evidence="1">
    <location>
        <begin position="543"/>
        <end position="560"/>
    </location>
</feature>
<feature type="transmembrane region" description="Helical" evidence="1">
    <location>
        <begin position="164"/>
        <end position="181"/>
    </location>
</feature>
<evidence type="ECO:0000256" key="1">
    <source>
        <dbReference type="SAM" id="Phobius"/>
    </source>
</evidence>
<dbReference type="AlphaFoldDB" id="A0A0G0AXC2"/>
<feature type="transmembrane region" description="Helical" evidence="1">
    <location>
        <begin position="292"/>
        <end position="315"/>
    </location>
</feature>
<dbReference type="EMBL" id="LBPR01000008">
    <property type="protein sequence ID" value="KKP61699.1"/>
    <property type="molecule type" value="Genomic_DNA"/>
</dbReference>
<feature type="transmembrane region" description="Helical" evidence="1">
    <location>
        <begin position="15"/>
        <end position="34"/>
    </location>
</feature>
<organism evidence="2 3">
    <name type="scientific">Candidatus Roizmanbacteria bacterium GW2011_GWC2_34_23</name>
    <dbReference type="NCBI Taxonomy" id="1618484"/>
    <lineage>
        <taxon>Bacteria</taxon>
        <taxon>Candidatus Roizmaniibacteriota</taxon>
    </lineage>
</organism>
<feature type="transmembrane region" description="Helical" evidence="1">
    <location>
        <begin position="322"/>
        <end position="341"/>
    </location>
</feature>
<feature type="transmembrane region" description="Helical" evidence="1">
    <location>
        <begin position="226"/>
        <end position="245"/>
    </location>
</feature>
<feature type="transmembrane region" description="Helical" evidence="1">
    <location>
        <begin position="473"/>
        <end position="496"/>
    </location>
</feature>
<name>A0A0G0AXC2_9BACT</name>
<reference evidence="2 3" key="1">
    <citation type="journal article" date="2015" name="Nature">
        <title>rRNA introns, odd ribosomes, and small enigmatic genomes across a large radiation of phyla.</title>
        <authorList>
            <person name="Brown C.T."/>
            <person name="Hug L.A."/>
            <person name="Thomas B.C."/>
            <person name="Sharon I."/>
            <person name="Castelle C.J."/>
            <person name="Singh A."/>
            <person name="Wilkins M.J."/>
            <person name="Williams K.H."/>
            <person name="Banfield J.F."/>
        </authorList>
    </citation>
    <scope>NUCLEOTIDE SEQUENCE [LARGE SCALE GENOMIC DNA]</scope>
</reference>
<evidence type="ECO:0000313" key="3">
    <source>
        <dbReference type="Proteomes" id="UP000034004"/>
    </source>
</evidence>
<gene>
    <name evidence="2" type="ORF">UR56_C0008G0003</name>
</gene>